<dbReference type="Gene3D" id="1.20.120.450">
    <property type="entry name" value="dinb family like domain"/>
    <property type="match status" value="2"/>
</dbReference>
<gene>
    <name evidence="2" type="ORF">AQ490_09775</name>
</gene>
<dbReference type="NCBIfam" id="TIGR03086">
    <property type="entry name" value="TIGR03086 family metal-binding protein"/>
    <property type="match status" value="1"/>
</dbReference>
<protein>
    <recommendedName>
        <fullName evidence="1">Mycothiol-dependent maleylpyruvate isomerase metal-binding domain-containing protein</fullName>
    </recommendedName>
</protein>
<dbReference type="Proteomes" id="UP000050867">
    <property type="component" value="Unassembled WGS sequence"/>
</dbReference>
<sequence length="184" mass="19574">MDHLQALQLANGYFSAALDRLTEADWDRPTPCEQWSVRDVVEHVVRGHAALVAAFDPTATTGPAVEPGEALDAAYRRWTAAVEESTARPGALERTVTHRQLGELPGSTLVLVRLGDVTVHAWDLAVATGTTFSPDPELSEAALGWLIPLAPMFASAGAFASSSDPGPAADPFHRVLQLTGRQPS</sequence>
<keyword evidence="3" id="KW-1185">Reference proteome</keyword>
<dbReference type="EMBL" id="LLZU01000038">
    <property type="protein sequence ID" value="KRV47036.1"/>
    <property type="molecule type" value="Genomic_DNA"/>
</dbReference>
<feature type="domain" description="Mycothiol-dependent maleylpyruvate isomerase metal-binding" evidence="1">
    <location>
        <begin position="13"/>
        <end position="125"/>
    </location>
</feature>
<dbReference type="InterPro" id="IPR024344">
    <property type="entry name" value="MDMPI_metal-binding"/>
</dbReference>
<comment type="caution">
    <text evidence="2">The sequence shown here is derived from an EMBL/GenBank/DDBJ whole genome shotgun (WGS) entry which is preliminary data.</text>
</comment>
<name>A0A0T6LMG0_WENVI</name>
<organism evidence="2 3">
    <name type="scientific">Wenjunlia vitaminophila</name>
    <name type="common">Streptomyces vitaminophilus</name>
    <dbReference type="NCBI Taxonomy" id="76728"/>
    <lineage>
        <taxon>Bacteria</taxon>
        <taxon>Bacillati</taxon>
        <taxon>Actinomycetota</taxon>
        <taxon>Actinomycetes</taxon>
        <taxon>Kitasatosporales</taxon>
        <taxon>Streptomycetaceae</taxon>
        <taxon>Wenjunlia</taxon>
    </lineage>
</organism>
<evidence type="ECO:0000313" key="3">
    <source>
        <dbReference type="Proteomes" id="UP000050867"/>
    </source>
</evidence>
<dbReference type="eggNOG" id="COG1576">
    <property type="taxonomic scope" value="Bacteria"/>
</dbReference>
<dbReference type="SUPFAM" id="SSF109854">
    <property type="entry name" value="DinB/YfiT-like putative metalloenzymes"/>
    <property type="match status" value="1"/>
</dbReference>
<dbReference type="RefSeq" id="WP_018381832.1">
    <property type="nucleotide sequence ID" value="NZ_LLZU01000038.1"/>
</dbReference>
<dbReference type="AlphaFoldDB" id="A0A0T6LMG0"/>
<reference evidence="2 3" key="1">
    <citation type="submission" date="2015-10" db="EMBL/GenBank/DDBJ databases">
        <title>Draft genome sequence of pyrrolomycin-producing Streptomyces vitaminophilus.</title>
        <authorList>
            <person name="Graham D.E."/>
            <person name="Mahan K.M."/>
            <person name="Klingeman D.M."/>
            <person name="Hettich R.L."/>
            <person name="Parry R.J."/>
        </authorList>
    </citation>
    <scope>NUCLEOTIDE SEQUENCE [LARGE SCALE GENOMIC DNA]</scope>
    <source>
        <strain evidence="2 3">ATCC 31673</strain>
    </source>
</reference>
<evidence type="ECO:0000259" key="1">
    <source>
        <dbReference type="Pfam" id="PF11716"/>
    </source>
</evidence>
<proteinExistence type="predicted"/>
<dbReference type="Pfam" id="PF11716">
    <property type="entry name" value="MDMPI_N"/>
    <property type="match status" value="1"/>
</dbReference>
<evidence type="ECO:0000313" key="2">
    <source>
        <dbReference type="EMBL" id="KRV47036.1"/>
    </source>
</evidence>
<dbReference type="GO" id="GO:0046872">
    <property type="term" value="F:metal ion binding"/>
    <property type="evidence" value="ECO:0007669"/>
    <property type="project" value="InterPro"/>
</dbReference>
<dbReference type="OrthoDB" id="5185819at2"/>
<dbReference type="InterPro" id="IPR034660">
    <property type="entry name" value="DinB/YfiT-like"/>
</dbReference>
<dbReference type="InterPro" id="IPR017520">
    <property type="entry name" value="CHP03086"/>
</dbReference>
<dbReference type="InterPro" id="IPR017517">
    <property type="entry name" value="Maleyloyr_isom"/>
</dbReference>
<dbReference type="NCBIfam" id="TIGR03083">
    <property type="entry name" value="maleylpyruvate isomerase family mycothiol-dependent enzyme"/>
    <property type="match status" value="1"/>
</dbReference>
<dbReference type="STRING" id="76728.AQ490_09775"/>
<accession>A0A0T6LMG0</accession>